<evidence type="ECO:0000313" key="3">
    <source>
        <dbReference type="Proteomes" id="UP000053424"/>
    </source>
</evidence>
<dbReference type="HOGENOM" id="CLU_1360550_0_0_1"/>
<reference evidence="3" key="2">
    <citation type="submission" date="2015-01" db="EMBL/GenBank/DDBJ databases">
        <title>Evolutionary Origins and Diversification of the Mycorrhizal Mutualists.</title>
        <authorList>
            <consortium name="DOE Joint Genome Institute"/>
            <consortium name="Mycorrhizal Genomics Consortium"/>
            <person name="Kohler A."/>
            <person name="Kuo A."/>
            <person name="Nagy L.G."/>
            <person name="Floudas D."/>
            <person name="Copeland A."/>
            <person name="Barry K.W."/>
            <person name="Cichocki N."/>
            <person name="Veneault-Fourrey C."/>
            <person name="LaButti K."/>
            <person name="Lindquist E.A."/>
            <person name="Lipzen A."/>
            <person name="Lundell T."/>
            <person name="Morin E."/>
            <person name="Murat C."/>
            <person name="Riley R."/>
            <person name="Ohm R."/>
            <person name="Sun H."/>
            <person name="Tunlid A."/>
            <person name="Henrissat B."/>
            <person name="Grigoriev I.V."/>
            <person name="Hibbett D.S."/>
            <person name="Martin F."/>
        </authorList>
    </citation>
    <scope>NUCLEOTIDE SEQUENCE [LARGE SCALE GENOMIC DNA]</scope>
    <source>
        <strain evidence="3">h7</strain>
    </source>
</reference>
<protein>
    <submittedName>
        <fullName evidence="2">Uncharacterized protein</fullName>
    </submittedName>
</protein>
<sequence>MWCSSSMGNRGIGLRSVLLASFPQEPFIKKIYVLSLLDSHVAFTAECSHRFHPHQPFVVNWKTANGEAVNYPRRWLYPIAGPPGTMYLLPGNRILLASERFASMPFNFLSIQETRIPPPYYYSSGFATSTQWIHTVGFTQGLVSRPFYCSDSILFTFHTGDDISGLTIDDKTGRNTKIPAFPWHPTESGHHHVRSTTKPSV</sequence>
<name>A0A0C3CDZ5_HEBCY</name>
<dbReference type="Proteomes" id="UP000053424">
    <property type="component" value="Unassembled WGS sequence"/>
</dbReference>
<dbReference type="OrthoDB" id="3068592at2759"/>
<reference evidence="2 3" key="1">
    <citation type="submission" date="2014-04" db="EMBL/GenBank/DDBJ databases">
        <authorList>
            <consortium name="DOE Joint Genome Institute"/>
            <person name="Kuo A."/>
            <person name="Gay G."/>
            <person name="Dore J."/>
            <person name="Kohler A."/>
            <person name="Nagy L.G."/>
            <person name="Floudas D."/>
            <person name="Copeland A."/>
            <person name="Barry K.W."/>
            <person name="Cichocki N."/>
            <person name="Veneault-Fourrey C."/>
            <person name="LaButti K."/>
            <person name="Lindquist E.A."/>
            <person name="Lipzen A."/>
            <person name="Lundell T."/>
            <person name="Morin E."/>
            <person name="Murat C."/>
            <person name="Sun H."/>
            <person name="Tunlid A."/>
            <person name="Henrissat B."/>
            <person name="Grigoriev I.V."/>
            <person name="Hibbett D.S."/>
            <person name="Martin F."/>
            <person name="Nordberg H.P."/>
            <person name="Cantor M.N."/>
            <person name="Hua S.X."/>
        </authorList>
    </citation>
    <scope>NUCLEOTIDE SEQUENCE [LARGE SCALE GENOMIC DNA]</scope>
    <source>
        <strain evidence="3">h7</strain>
    </source>
</reference>
<keyword evidence="3" id="KW-1185">Reference proteome</keyword>
<accession>A0A0C3CDZ5</accession>
<feature type="region of interest" description="Disordered" evidence="1">
    <location>
        <begin position="180"/>
        <end position="201"/>
    </location>
</feature>
<organism evidence="2 3">
    <name type="scientific">Hebeloma cylindrosporum</name>
    <dbReference type="NCBI Taxonomy" id="76867"/>
    <lineage>
        <taxon>Eukaryota</taxon>
        <taxon>Fungi</taxon>
        <taxon>Dikarya</taxon>
        <taxon>Basidiomycota</taxon>
        <taxon>Agaricomycotina</taxon>
        <taxon>Agaricomycetes</taxon>
        <taxon>Agaricomycetidae</taxon>
        <taxon>Agaricales</taxon>
        <taxon>Agaricineae</taxon>
        <taxon>Hymenogastraceae</taxon>
        <taxon>Hebeloma</taxon>
    </lineage>
</organism>
<gene>
    <name evidence="2" type="ORF">M413DRAFT_267732</name>
</gene>
<dbReference type="EMBL" id="KN831770">
    <property type="protein sequence ID" value="KIM47010.1"/>
    <property type="molecule type" value="Genomic_DNA"/>
</dbReference>
<proteinExistence type="predicted"/>
<evidence type="ECO:0000256" key="1">
    <source>
        <dbReference type="SAM" id="MobiDB-lite"/>
    </source>
</evidence>
<dbReference type="AlphaFoldDB" id="A0A0C3CDZ5"/>
<evidence type="ECO:0000313" key="2">
    <source>
        <dbReference type="EMBL" id="KIM47010.1"/>
    </source>
</evidence>